<keyword evidence="10" id="KW-1185">Reference proteome</keyword>
<dbReference type="InterPro" id="IPR029044">
    <property type="entry name" value="Nucleotide-diphossugar_trans"/>
</dbReference>
<dbReference type="EMBL" id="JAAAJB010000010">
    <property type="protein sequence ID" value="KAG0270185.1"/>
    <property type="molecule type" value="Genomic_DNA"/>
</dbReference>
<keyword evidence="4 8" id="KW-0812">Transmembrane</keyword>
<dbReference type="GO" id="GO:0030428">
    <property type="term" value="C:cell septum"/>
    <property type="evidence" value="ECO:0007669"/>
    <property type="project" value="TreeGrafter"/>
</dbReference>
<gene>
    <name evidence="9" type="ORF">DFQ27_000104</name>
</gene>
<feature type="transmembrane region" description="Helical" evidence="8">
    <location>
        <begin position="457"/>
        <end position="479"/>
    </location>
</feature>
<feature type="compositionally biased region" description="Polar residues" evidence="7">
    <location>
        <begin position="854"/>
        <end position="865"/>
    </location>
</feature>
<evidence type="ECO:0000256" key="7">
    <source>
        <dbReference type="SAM" id="MobiDB-lite"/>
    </source>
</evidence>
<feature type="compositionally biased region" description="Polar residues" evidence="7">
    <location>
        <begin position="1151"/>
        <end position="1163"/>
    </location>
</feature>
<comment type="caution">
    <text evidence="9">The sequence shown here is derived from an EMBL/GenBank/DDBJ whole genome shotgun (WGS) entry which is preliminary data.</text>
</comment>
<feature type="transmembrane region" description="Helical" evidence="8">
    <location>
        <begin position="485"/>
        <end position="508"/>
    </location>
</feature>
<dbReference type="InterPro" id="IPR004835">
    <property type="entry name" value="Chitin_synth"/>
</dbReference>
<evidence type="ECO:0000256" key="4">
    <source>
        <dbReference type="ARBA" id="ARBA00022692"/>
    </source>
</evidence>
<sequence length="1334" mass="146096">MNATEDGHDFLGSTFPVEIPPWTPAQITYVAIGAILALMAFAEIFAFTGAVSYAFIKVHQKARRWGERCLSLFIMVLWWLLRAIFLFGMLSLVPVPHYQSDALLPDGLRQASVYVAFSLVLILLIVPSFISIQQLITAPSNMKERLESIRDTASFPRVLIVMPVYNELPEILHVAICSVIDGEYPKEHVHIFISFDNDAVSELYLALIASLGVPESEHYPPVIDLYYRGVQITVSRFPHGGKRLTQKKTFALIGTIYKDYPEKTDHLFVLFIDSDILLHSATLGNFMWEMELKPGSRKDMLGMTGVITVTTKQNMSFIALLQDMEYVHGQFFGRAIESAVGGVICLPGALTMFRYSAFLKSSDEYFAERDAKDLWDFGRSHLGEDRYLTHLLMAGAKRPKMIQFCHRATCKTEPVMEWRNLLKQRRRWFLGFITNESSLLSDPLMWRKYPFLLAFRMLQNIVFGTSMIAYLIIVAVITGTQNMSWVWLSLLGVYFLTNWMLMLTYGIWLGRRKAWLYPIMFIIGPIVSWFLLVYGVWTANERTWGGPRADASKAAEEGENHQPVEEGAAVVEEHLKDDHDDDNGGDQHDMKEKQWSHDYFFNDLTDDETSQLDTDMSNQSDNDYDRPPQLQLQLHQPPIQIVYVDDDQDNEDAKTFRTAHEDMDADTSLSPRASAEYRAAAMALDDPEITVAVRGRLSTSEPATYLSLNLARQISVGDRRSQPKLGQPAARRRRVSTISVGSASSVDSDGSATSTSSKSTTSDYVSDELQPDEDCLVVHPLGLSSTPRVDKGSQWWLDSEQLENLGIVPFTQRPKVPEEFASVETLILSPVQLTETTTSNLAPQTRPKLENRKSTSAVPTRSSRASMHESKDHKPRNSVSYGNLKSRTMSFIPSADMPMPGSSTSKSTPSTPFLGPAKQAFSTPSANGSFVSLTMPPSVLDNTIGSSSSNGTSNGVECPTPRQRRMSIMPSNTLSMYGSPVPSPSPVFQYIPSAYITPTHSAPASPKLPPTSPPSLPNSPALFPYTPSSLSLNNSPRDSPSPDGKEQQVGSSSSTRGRSGRSRVATAHSGPRSRSHSQPRSRASLAALAVGAASSFYYSSSSSSFTATSSTETDAQRKVNKRLSKHQVQQQSISGVSSSLAGTVVGRPSFPRTNTSISLGSASQEEHHSPSSSSLSPSSSSPCLVRRSSSASSRSRRASLDSSAIVTTAVSFTKDGIIPPVPPLPRSIPVQDKGSTDNLSAIAHGSSSGTVSWSGSNSGGSDNGSNSLKSVVPLRPALTPRNISLVAEGKSRWTGSDEDAGSPIFTAAKAIVTSSSSSSFKPMLPVVGTTKSRP</sequence>
<feature type="region of interest" description="Disordered" evidence="7">
    <location>
        <begin position="1000"/>
        <end position="1083"/>
    </location>
</feature>
<feature type="transmembrane region" description="Helical" evidence="8">
    <location>
        <begin position="68"/>
        <end position="93"/>
    </location>
</feature>
<evidence type="ECO:0000313" key="10">
    <source>
        <dbReference type="Proteomes" id="UP000807716"/>
    </source>
</evidence>
<dbReference type="Gene3D" id="3.90.550.10">
    <property type="entry name" value="Spore Coat Polysaccharide Biosynthesis Protein SpsA, Chain A"/>
    <property type="match status" value="1"/>
</dbReference>
<dbReference type="PANTHER" id="PTHR22914">
    <property type="entry name" value="CHITIN SYNTHASE"/>
    <property type="match status" value="1"/>
</dbReference>
<dbReference type="EC" id="2.4.1.16" evidence="2"/>
<feature type="region of interest" description="Disordered" evidence="7">
    <location>
        <begin position="941"/>
        <end position="963"/>
    </location>
</feature>
<feature type="transmembrane region" description="Helical" evidence="8">
    <location>
        <begin position="113"/>
        <end position="136"/>
    </location>
</feature>
<accession>A0A9P6QNY5</accession>
<comment type="subcellular location">
    <subcellularLocation>
        <location evidence="1">Membrane</location>
        <topology evidence="1">Multi-pass membrane protein</topology>
    </subcellularLocation>
</comment>
<evidence type="ECO:0000313" key="9">
    <source>
        <dbReference type="EMBL" id="KAG0270185.1"/>
    </source>
</evidence>
<feature type="compositionally biased region" description="Low complexity" evidence="7">
    <location>
        <begin position="736"/>
        <end position="764"/>
    </location>
</feature>
<organism evidence="9 10">
    <name type="scientific">Actinomortierella ambigua</name>
    <dbReference type="NCBI Taxonomy" id="1343610"/>
    <lineage>
        <taxon>Eukaryota</taxon>
        <taxon>Fungi</taxon>
        <taxon>Fungi incertae sedis</taxon>
        <taxon>Mucoromycota</taxon>
        <taxon>Mortierellomycotina</taxon>
        <taxon>Mortierellomycetes</taxon>
        <taxon>Mortierellales</taxon>
        <taxon>Mortierellaceae</taxon>
        <taxon>Actinomortierella</taxon>
    </lineage>
</organism>
<evidence type="ECO:0000256" key="3">
    <source>
        <dbReference type="ARBA" id="ARBA00022676"/>
    </source>
</evidence>
<evidence type="ECO:0000256" key="1">
    <source>
        <dbReference type="ARBA" id="ARBA00004141"/>
    </source>
</evidence>
<feature type="transmembrane region" description="Helical" evidence="8">
    <location>
        <begin position="515"/>
        <end position="537"/>
    </location>
</feature>
<dbReference type="Proteomes" id="UP000807716">
    <property type="component" value="Unassembled WGS sequence"/>
</dbReference>
<dbReference type="GO" id="GO:0006031">
    <property type="term" value="P:chitin biosynthetic process"/>
    <property type="evidence" value="ECO:0007669"/>
    <property type="project" value="TreeGrafter"/>
</dbReference>
<keyword evidence="3" id="KW-0808">Transferase</keyword>
<feature type="compositionally biased region" description="Low complexity" evidence="7">
    <location>
        <begin position="1127"/>
        <end position="1139"/>
    </location>
</feature>
<protein>
    <recommendedName>
        <fullName evidence="2">chitin synthase</fullName>
        <ecNumber evidence="2">2.4.1.16</ecNumber>
    </recommendedName>
</protein>
<keyword evidence="5 8" id="KW-1133">Transmembrane helix</keyword>
<feature type="region of interest" description="Disordered" evidence="7">
    <location>
        <begin position="1100"/>
        <end position="1200"/>
    </location>
</feature>
<feature type="compositionally biased region" description="Polar residues" evidence="7">
    <location>
        <begin position="1026"/>
        <end position="1038"/>
    </location>
</feature>
<dbReference type="SUPFAM" id="SSF53448">
    <property type="entry name" value="Nucleotide-diphospho-sugar transferases"/>
    <property type="match status" value="1"/>
</dbReference>
<feature type="region of interest" description="Disordered" evidence="7">
    <location>
        <begin position="837"/>
        <end position="884"/>
    </location>
</feature>
<keyword evidence="3" id="KW-0328">Glycosyltransferase</keyword>
<dbReference type="GO" id="GO:0071944">
    <property type="term" value="C:cell periphery"/>
    <property type="evidence" value="ECO:0007669"/>
    <property type="project" value="TreeGrafter"/>
</dbReference>
<feature type="compositionally biased region" description="Low complexity" evidence="7">
    <location>
        <begin position="1100"/>
        <end position="1111"/>
    </location>
</feature>
<evidence type="ECO:0000256" key="8">
    <source>
        <dbReference type="SAM" id="Phobius"/>
    </source>
</evidence>
<reference evidence="9" key="1">
    <citation type="journal article" date="2020" name="Fungal Divers.">
        <title>Resolving the Mortierellaceae phylogeny through synthesis of multi-gene phylogenetics and phylogenomics.</title>
        <authorList>
            <person name="Vandepol N."/>
            <person name="Liber J."/>
            <person name="Desiro A."/>
            <person name="Na H."/>
            <person name="Kennedy M."/>
            <person name="Barry K."/>
            <person name="Grigoriev I.V."/>
            <person name="Miller A.N."/>
            <person name="O'Donnell K."/>
            <person name="Stajich J.E."/>
            <person name="Bonito G."/>
        </authorList>
    </citation>
    <scope>NUCLEOTIDE SEQUENCE</scope>
    <source>
        <strain evidence="9">BC1065</strain>
    </source>
</reference>
<feature type="compositionally biased region" description="Low complexity" evidence="7">
    <location>
        <begin position="1245"/>
        <end position="1256"/>
    </location>
</feature>
<dbReference type="GO" id="GO:0016020">
    <property type="term" value="C:membrane"/>
    <property type="evidence" value="ECO:0007669"/>
    <property type="project" value="UniProtKB-SubCell"/>
</dbReference>
<keyword evidence="6 8" id="KW-0472">Membrane</keyword>
<feature type="compositionally biased region" description="Low complexity" evidence="7">
    <location>
        <begin position="1170"/>
        <end position="1193"/>
    </location>
</feature>
<feature type="compositionally biased region" description="Pro residues" evidence="7">
    <location>
        <begin position="1006"/>
        <end position="1017"/>
    </location>
</feature>
<name>A0A9P6QNY5_9FUNG</name>
<dbReference type="PANTHER" id="PTHR22914:SF46">
    <property type="entry name" value="CHITIN SYNTHASE"/>
    <property type="match status" value="1"/>
</dbReference>
<proteinExistence type="predicted"/>
<evidence type="ECO:0000256" key="5">
    <source>
        <dbReference type="ARBA" id="ARBA00022989"/>
    </source>
</evidence>
<dbReference type="Pfam" id="PF03142">
    <property type="entry name" value="Chitin_synth_2"/>
    <property type="match status" value="1"/>
</dbReference>
<feature type="transmembrane region" description="Helical" evidence="8">
    <location>
        <begin position="27"/>
        <end position="56"/>
    </location>
</feature>
<evidence type="ECO:0000256" key="2">
    <source>
        <dbReference type="ARBA" id="ARBA00012543"/>
    </source>
</evidence>
<feature type="region of interest" description="Disordered" evidence="7">
    <location>
        <begin position="1215"/>
        <end position="1270"/>
    </location>
</feature>
<dbReference type="GO" id="GO:0004100">
    <property type="term" value="F:chitin synthase activity"/>
    <property type="evidence" value="ECO:0007669"/>
    <property type="project" value="UniProtKB-EC"/>
</dbReference>
<dbReference type="OrthoDB" id="5321960at2759"/>
<feature type="compositionally biased region" description="Low complexity" evidence="7">
    <location>
        <begin position="942"/>
        <end position="955"/>
    </location>
</feature>
<feature type="region of interest" description="Disordered" evidence="7">
    <location>
        <begin position="716"/>
        <end position="768"/>
    </location>
</feature>
<evidence type="ECO:0000256" key="6">
    <source>
        <dbReference type="ARBA" id="ARBA00023136"/>
    </source>
</evidence>